<feature type="compositionally biased region" description="Low complexity" evidence="1">
    <location>
        <begin position="18"/>
        <end position="33"/>
    </location>
</feature>
<keyword evidence="3" id="KW-1185">Reference proteome</keyword>
<evidence type="ECO:0000313" key="2">
    <source>
        <dbReference type="EMBL" id="GFO36190.1"/>
    </source>
</evidence>
<reference evidence="2 3" key="1">
    <citation type="journal article" date="2021" name="Elife">
        <title>Chloroplast acquisition without the gene transfer in kleptoplastic sea slugs, Plakobranchus ocellatus.</title>
        <authorList>
            <person name="Maeda T."/>
            <person name="Takahashi S."/>
            <person name="Yoshida T."/>
            <person name="Shimamura S."/>
            <person name="Takaki Y."/>
            <person name="Nagai Y."/>
            <person name="Toyoda A."/>
            <person name="Suzuki Y."/>
            <person name="Arimoto A."/>
            <person name="Ishii H."/>
            <person name="Satoh N."/>
            <person name="Nishiyama T."/>
            <person name="Hasebe M."/>
            <person name="Maruyama T."/>
            <person name="Minagawa J."/>
            <person name="Obokata J."/>
            <person name="Shigenobu S."/>
        </authorList>
    </citation>
    <scope>NUCLEOTIDE SEQUENCE [LARGE SCALE GENOMIC DNA]</scope>
</reference>
<evidence type="ECO:0000313" key="3">
    <source>
        <dbReference type="Proteomes" id="UP000735302"/>
    </source>
</evidence>
<dbReference type="EMBL" id="BLXT01007044">
    <property type="protein sequence ID" value="GFO36190.1"/>
    <property type="molecule type" value="Genomic_DNA"/>
</dbReference>
<name>A0AAV4CWE1_9GAST</name>
<gene>
    <name evidence="2" type="ORF">PoB_006269500</name>
</gene>
<dbReference type="Proteomes" id="UP000735302">
    <property type="component" value="Unassembled WGS sequence"/>
</dbReference>
<protein>
    <recommendedName>
        <fullName evidence="4">CCHC-type domain-containing protein</fullName>
    </recommendedName>
</protein>
<feature type="region of interest" description="Disordered" evidence="1">
    <location>
        <begin position="87"/>
        <end position="123"/>
    </location>
</feature>
<proteinExistence type="predicted"/>
<feature type="region of interest" description="Disordered" evidence="1">
    <location>
        <begin position="1"/>
        <end position="33"/>
    </location>
</feature>
<sequence>MKRDGGSMTCPATWGVLGPKSKTLSSPGSSSGTRRTRLILFIRRICFSRCSSPQPQCAAAATSRSSDDIVALRKELRQLSDQVRSLIISPPRPQGPQENGSRVSRPPQDRRAEPFNSGPPPIQCQLCGRVGHGARTYRSRPFNY</sequence>
<comment type="caution">
    <text evidence="2">The sequence shown here is derived from an EMBL/GenBank/DDBJ whole genome shotgun (WGS) entry which is preliminary data.</text>
</comment>
<evidence type="ECO:0000256" key="1">
    <source>
        <dbReference type="SAM" id="MobiDB-lite"/>
    </source>
</evidence>
<evidence type="ECO:0008006" key="4">
    <source>
        <dbReference type="Google" id="ProtNLM"/>
    </source>
</evidence>
<organism evidence="2 3">
    <name type="scientific">Plakobranchus ocellatus</name>
    <dbReference type="NCBI Taxonomy" id="259542"/>
    <lineage>
        <taxon>Eukaryota</taxon>
        <taxon>Metazoa</taxon>
        <taxon>Spiralia</taxon>
        <taxon>Lophotrochozoa</taxon>
        <taxon>Mollusca</taxon>
        <taxon>Gastropoda</taxon>
        <taxon>Heterobranchia</taxon>
        <taxon>Euthyneura</taxon>
        <taxon>Panpulmonata</taxon>
        <taxon>Sacoglossa</taxon>
        <taxon>Placobranchoidea</taxon>
        <taxon>Plakobranchidae</taxon>
        <taxon>Plakobranchus</taxon>
    </lineage>
</organism>
<accession>A0AAV4CWE1</accession>
<dbReference type="AlphaFoldDB" id="A0AAV4CWE1"/>